<proteinExistence type="predicted"/>
<keyword evidence="8" id="KW-1185">Reference proteome</keyword>
<evidence type="ECO:0000313" key="7">
    <source>
        <dbReference type="EMBL" id="QJR36465.1"/>
    </source>
</evidence>
<dbReference type="GO" id="GO:0032259">
    <property type="term" value="P:methylation"/>
    <property type="evidence" value="ECO:0007669"/>
    <property type="project" value="UniProtKB-KW"/>
</dbReference>
<evidence type="ECO:0000256" key="3">
    <source>
        <dbReference type="ARBA" id="ARBA00022603"/>
    </source>
</evidence>
<dbReference type="KEGG" id="ggr:HKW67_13605"/>
<dbReference type="EMBL" id="CP053085">
    <property type="protein sequence ID" value="QJR36465.1"/>
    <property type="molecule type" value="Genomic_DNA"/>
</dbReference>
<keyword evidence="3 7" id="KW-0489">Methyltransferase</keyword>
<dbReference type="InterPro" id="IPR029063">
    <property type="entry name" value="SAM-dependent_MTases_sf"/>
</dbReference>
<keyword evidence="4 7" id="KW-0808">Transferase</keyword>
<dbReference type="PRINTS" id="PR00996">
    <property type="entry name" value="CHERMTFRASE"/>
</dbReference>
<evidence type="ECO:0000256" key="5">
    <source>
        <dbReference type="ARBA" id="ARBA00022691"/>
    </source>
</evidence>
<dbReference type="Gene3D" id="3.40.50.150">
    <property type="entry name" value="Vaccinia Virus protein VP39"/>
    <property type="match status" value="1"/>
</dbReference>
<evidence type="ECO:0000256" key="2">
    <source>
        <dbReference type="ARBA" id="ARBA00012534"/>
    </source>
</evidence>
<dbReference type="InterPro" id="IPR022642">
    <property type="entry name" value="CheR_C"/>
</dbReference>
<dbReference type="SMART" id="SM00138">
    <property type="entry name" value="MeTrc"/>
    <property type="match status" value="1"/>
</dbReference>
<dbReference type="InterPro" id="IPR000780">
    <property type="entry name" value="CheR_MeTrfase"/>
</dbReference>
<accession>A0A6M4IQP4</accession>
<gene>
    <name evidence="7" type="ORF">HKW67_13605</name>
</gene>
<dbReference type="InterPro" id="IPR050903">
    <property type="entry name" value="Bact_Chemotaxis_MeTrfase"/>
</dbReference>
<comment type="catalytic activity">
    <reaction evidence="1">
        <text>L-glutamyl-[protein] + S-adenosyl-L-methionine = [protein]-L-glutamate 5-O-methyl ester + S-adenosyl-L-homocysteine</text>
        <dbReference type="Rhea" id="RHEA:24452"/>
        <dbReference type="Rhea" id="RHEA-COMP:10208"/>
        <dbReference type="Rhea" id="RHEA-COMP:10311"/>
        <dbReference type="ChEBI" id="CHEBI:29973"/>
        <dbReference type="ChEBI" id="CHEBI:57856"/>
        <dbReference type="ChEBI" id="CHEBI:59789"/>
        <dbReference type="ChEBI" id="CHEBI:82795"/>
        <dbReference type="EC" id="2.1.1.80"/>
    </reaction>
</comment>
<dbReference type="GO" id="GO:0008983">
    <property type="term" value="F:protein-glutamate O-methyltransferase activity"/>
    <property type="evidence" value="ECO:0007669"/>
    <property type="project" value="UniProtKB-EC"/>
</dbReference>
<dbReference type="EC" id="2.1.1.80" evidence="2"/>
<dbReference type="Pfam" id="PF01739">
    <property type="entry name" value="CheR"/>
    <property type="match status" value="1"/>
</dbReference>
<evidence type="ECO:0000313" key="8">
    <source>
        <dbReference type="Proteomes" id="UP000500938"/>
    </source>
</evidence>
<dbReference type="PANTHER" id="PTHR24422:SF21">
    <property type="entry name" value="CHEMOTAXIS PROTEIN METHYLTRANSFERASE 1"/>
    <property type="match status" value="1"/>
</dbReference>
<dbReference type="SUPFAM" id="SSF47757">
    <property type="entry name" value="Chemotaxis receptor methyltransferase CheR, N-terminal domain"/>
    <property type="match status" value="1"/>
</dbReference>
<dbReference type="PANTHER" id="PTHR24422">
    <property type="entry name" value="CHEMOTAXIS PROTEIN METHYLTRANSFERASE"/>
    <property type="match status" value="1"/>
</dbReference>
<dbReference type="AlphaFoldDB" id="A0A6M4IQP4"/>
<dbReference type="Pfam" id="PF03705">
    <property type="entry name" value="CheR_N"/>
    <property type="match status" value="1"/>
</dbReference>
<dbReference type="PROSITE" id="PS50123">
    <property type="entry name" value="CHER"/>
    <property type="match status" value="1"/>
</dbReference>
<keyword evidence="5" id="KW-0949">S-adenosyl-L-methionine</keyword>
<evidence type="ECO:0000256" key="4">
    <source>
        <dbReference type="ARBA" id="ARBA00022679"/>
    </source>
</evidence>
<dbReference type="SUPFAM" id="SSF53335">
    <property type="entry name" value="S-adenosyl-L-methionine-dependent methyltransferases"/>
    <property type="match status" value="1"/>
</dbReference>
<dbReference type="InterPro" id="IPR022641">
    <property type="entry name" value="CheR_N"/>
</dbReference>
<reference evidence="7 8" key="1">
    <citation type="submission" date="2020-05" db="EMBL/GenBank/DDBJ databases">
        <title>Complete genome sequence of Gemmatimonas greenlandica TET16.</title>
        <authorList>
            <person name="Zeng Y."/>
        </authorList>
    </citation>
    <scope>NUCLEOTIDE SEQUENCE [LARGE SCALE GENOMIC DNA]</scope>
    <source>
        <strain evidence="7 8">TET16</strain>
    </source>
</reference>
<evidence type="ECO:0000256" key="1">
    <source>
        <dbReference type="ARBA" id="ARBA00001541"/>
    </source>
</evidence>
<dbReference type="RefSeq" id="WP_171225897.1">
    <property type="nucleotide sequence ID" value="NZ_CP053085.1"/>
</dbReference>
<name>A0A6M4IQP4_9BACT</name>
<dbReference type="Gene3D" id="1.10.155.10">
    <property type="entry name" value="Chemotaxis receptor methyltransferase CheR, N-terminal domain"/>
    <property type="match status" value="1"/>
</dbReference>
<feature type="domain" description="CheR-type methyltransferase" evidence="6">
    <location>
        <begin position="1"/>
        <end position="274"/>
    </location>
</feature>
<dbReference type="InterPro" id="IPR036804">
    <property type="entry name" value="CheR_N_sf"/>
</dbReference>
<sequence length="284" mass="31986">MAMTAKTFDYIRQVVLTRSAIVLEPGKEYLVESRLVPLAKVHGFATLDDFADAMTKAPFGTMHRQMVEAMTTNETSFFRDIHPFDALRKTILPEIIARKAATKQLNIWCAAASSGQEPYSVAMLLREHFPELQSWKFSFIATDLSNAVLAKARSGRYGQLEVNRGLPAPLMVKYFTKDGTEWIIRDDIRGMIDFRELNLIEKWPQLPVADIVMIRNVLIYFDIATKKQILKNIRSMMSPQGYLMLGGAETTMGLDDQFERVQVEKGVAYRQIGATGAGRVNVAA</sequence>
<organism evidence="7 8">
    <name type="scientific">Gemmatimonas groenlandica</name>
    <dbReference type="NCBI Taxonomy" id="2732249"/>
    <lineage>
        <taxon>Bacteria</taxon>
        <taxon>Pseudomonadati</taxon>
        <taxon>Gemmatimonadota</taxon>
        <taxon>Gemmatimonadia</taxon>
        <taxon>Gemmatimonadales</taxon>
        <taxon>Gemmatimonadaceae</taxon>
        <taxon>Gemmatimonas</taxon>
    </lineage>
</organism>
<dbReference type="Proteomes" id="UP000500938">
    <property type="component" value="Chromosome"/>
</dbReference>
<protein>
    <recommendedName>
        <fullName evidence="2">protein-glutamate O-methyltransferase</fullName>
        <ecNumber evidence="2">2.1.1.80</ecNumber>
    </recommendedName>
</protein>
<evidence type="ECO:0000259" key="6">
    <source>
        <dbReference type="PROSITE" id="PS50123"/>
    </source>
</evidence>